<comment type="caution">
    <text evidence="1">The sequence shown here is derived from an EMBL/GenBank/DDBJ whole genome shotgun (WGS) entry which is preliminary data.</text>
</comment>
<gene>
    <name evidence="1" type="ORF">V5O48_016401</name>
</gene>
<evidence type="ECO:0000313" key="1">
    <source>
        <dbReference type="EMBL" id="KAL0565624.1"/>
    </source>
</evidence>
<proteinExistence type="predicted"/>
<dbReference type="EMBL" id="JBAHYK010002188">
    <property type="protein sequence ID" value="KAL0565624.1"/>
    <property type="molecule type" value="Genomic_DNA"/>
</dbReference>
<dbReference type="Proteomes" id="UP001465976">
    <property type="component" value="Unassembled WGS sequence"/>
</dbReference>
<name>A0ABR3ERV0_9AGAR</name>
<protein>
    <submittedName>
        <fullName evidence="1">Uncharacterized protein</fullName>
    </submittedName>
</protein>
<organism evidence="1 2">
    <name type="scientific">Marasmius crinis-equi</name>
    <dbReference type="NCBI Taxonomy" id="585013"/>
    <lineage>
        <taxon>Eukaryota</taxon>
        <taxon>Fungi</taxon>
        <taxon>Dikarya</taxon>
        <taxon>Basidiomycota</taxon>
        <taxon>Agaricomycotina</taxon>
        <taxon>Agaricomycetes</taxon>
        <taxon>Agaricomycetidae</taxon>
        <taxon>Agaricales</taxon>
        <taxon>Marasmiineae</taxon>
        <taxon>Marasmiaceae</taxon>
        <taxon>Marasmius</taxon>
    </lineage>
</organism>
<sequence length="72" mass="7908">METTTANLSSSGVYDDLMGYQSMIRCGIGTEGFLDNKDIRTRQKGLTDVEIQPLKARNAGKLAEKTLHASFL</sequence>
<reference evidence="1 2" key="1">
    <citation type="submission" date="2024-02" db="EMBL/GenBank/DDBJ databases">
        <title>A draft genome for the cacao thread blight pathogen Marasmius crinis-equi.</title>
        <authorList>
            <person name="Cohen S.P."/>
            <person name="Baruah I.K."/>
            <person name="Amoako-Attah I."/>
            <person name="Bukari Y."/>
            <person name="Meinhardt L.W."/>
            <person name="Bailey B.A."/>
        </authorList>
    </citation>
    <scope>NUCLEOTIDE SEQUENCE [LARGE SCALE GENOMIC DNA]</scope>
    <source>
        <strain evidence="1 2">GH-76</strain>
    </source>
</reference>
<evidence type="ECO:0000313" key="2">
    <source>
        <dbReference type="Proteomes" id="UP001465976"/>
    </source>
</evidence>
<accession>A0ABR3ERV0</accession>
<keyword evidence="2" id="KW-1185">Reference proteome</keyword>